<evidence type="ECO:0000256" key="2">
    <source>
        <dbReference type="ARBA" id="ARBA00022692"/>
    </source>
</evidence>
<name>A0A9X1M3C3_9MICC</name>
<dbReference type="InterPro" id="IPR049453">
    <property type="entry name" value="Memb_transporter_dom"/>
</dbReference>
<protein>
    <submittedName>
        <fullName evidence="7">FUSC family protein</fullName>
    </submittedName>
</protein>
<keyword evidence="4 5" id="KW-0472">Membrane</keyword>
<evidence type="ECO:0000259" key="6">
    <source>
        <dbReference type="Pfam" id="PF13515"/>
    </source>
</evidence>
<evidence type="ECO:0000256" key="1">
    <source>
        <dbReference type="ARBA" id="ARBA00004141"/>
    </source>
</evidence>
<evidence type="ECO:0000256" key="5">
    <source>
        <dbReference type="SAM" id="Phobius"/>
    </source>
</evidence>
<comment type="caution">
    <text evidence="7">The sequence shown here is derived from an EMBL/GenBank/DDBJ whole genome shotgun (WGS) entry which is preliminary data.</text>
</comment>
<accession>A0A9X1M3C3</accession>
<keyword evidence="3 5" id="KW-1133">Transmembrane helix</keyword>
<evidence type="ECO:0000313" key="8">
    <source>
        <dbReference type="Proteomes" id="UP001139264"/>
    </source>
</evidence>
<reference evidence="7" key="1">
    <citation type="submission" date="2021-10" db="EMBL/GenBank/DDBJ databases">
        <title>Novel species in genus Arthrobacter.</title>
        <authorList>
            <person name="Liu Y."/>
        </authorList>
    </citation>
    <scope>NUCLEOTIDE SEQUENCE</scope>
    <source>
        <strain evidence="7">Zg-Y809</strain>
    </source>
</reference>
<feature type="domain" description="Integral membrane bound transporter" evidence="6">
    <location>
        <begin position="49"/>
        <end position="173"/>
    </location>
</feature>
<feature type="transmembrane region" description="Helical" evidence="5">
    <location>
        <begin position="85"/>
        <end position="107"/>
    </location>
</feature>
<feature type="transmembrane region" description="Helical" evidence="5">
    <location>
        <begin position="42"/>
        <end position="65"/>
    </location>
</feature>
<dbReference type="Proteomes" id="UP001139264">
    <property type="component" value="Unassembled WGS sequence"/>
</dbReference>
<organism evidence="7 8">
    <name type="scientific">Arthrobacter gengyunqii</name>
    <dbReference type="NCBI Taxonomy" id="2886940"/>
    <lineage>
        <taxon>Bacteria</taxon>
        <taxon>Bacillati</taxon>
        <taxon>Actinomycetota</taxon>
        <taxon>Actinomycetes</taxon>
        <taxon>Micrococcales</taxon>
        <taxon>Micrococcaceae</taxon>
        <taxon>Arthrobacter</taxon>
    </lineage>
</organism>
<keyword evidence="2 5" id="KW-0812">Transmembrane</keyword>
<evidence type="ECO:0000256" key="4">
    <source>
        <dbReference type="ARBA" id="ARBA00023136"/>
    </source>
</evidence>
<gene>
    <name evidence="7" type="ORF">LJ751_11965</name>
</gene>
<dbReference type="AlphaFoldDB" id="A0A9X1M3C3"/>
<dbReference type="GO" id="GO:0016020">
    <property type="term" value="C:membrane"/>
    <property type="evidence" value="ECO:0007669"/>
    <property type="project" value="UniProtKB-SubCell"/>
</dbReference>
<comment type="subcellular location">
    <subcellularLocation>
        <location evidence="1">Membrane</location>
        <topology evidence="1">Multi-pass membrane protein</topology>
    </subcellularLocation>
</comment>
<sequence>MLSTGNLFRRTGRLLRGTSLTAVPASFTGIVRYTRVQLAIKAALAVAIAWTVAPWVPGVAAQYPYYAPLGALVSMYPTISGSARAGIQTLIGLVTGIALALAALLLFGSPTTLTIALIVGIGVLLAGIPKLGAGQDYLPMAALFVLVVGIDDPDGYSLGYTVQMLVGVAVGLTINAVLFPPLHLSGAVDGLASLRLALARQLKEMGAAIAESWPPKHEDWSNRRTELISFSREVRESVQLADRSRRGNLRSRRHHHDLDADYRALRAMERVTLYVEDMTEVLATAIWTSPKDMPVPDQLSEQLSEAMLACGDAVENWDADSEEYSAARDAVLKLQSDMNTAASPDSPVDVTASLAMSMRRVLRTIRTVEDQP</sequence>
<feature type="transmembrane region" description="Helical" evidence="5">
    <location>
        <begin position="160"/>
        <end position="179"/>
    </location>
</feature>
<proteinExistence type="predicted"/>
<dbReference type="EMBL" id="JAJFZP010000009">
    <property type="protein sequence ID" value="MCC3270060.1"/>
    <property type="molecule type" value="Genomic_DNA"/>
</dbReference>
<dbReference type="Pfam" id="PF13515">
    <property type="entry name" value="FUSC_2"/>
    <property type="match status" value="1"/>
</dbReference>
<evidence type="ECO:0000313" key="7">
    <source>
        <dbReference type="EMBL" id="MCC3270060.1"/>
    </source>
</evidence>
<evidence type="ECO:0000256" key="3">
    <source>
        <dbReference type="ARBA" id="ARBA00022989"/>
    </source>
</evidence>
<feature type="transmembrane region" description="Helical" evidence="5">
    <location>
        <begin position="114"/>
        <end position="133"/>
    </location>
</feature>
<dbReference type="RefSeq" id="WP_227908333.1">
    <property type="nucleotide sequence ID" value="NZ_CP095461.1"/>
</dbReference>